<evidence type="ECO:0000259" key="4">
    <source>
        <dbReference type="PROSITE" id="PS50893"/>
    </source>
</evidence>
<organism evidence="5 6">
    <name type="scientific">Cetobacterium ceti</name>
    <dbReference type="NCBI Taxonomy" id="180163"/>
    <lineage>
        <taxon>Bacteria</taxon>
        <taxon>Fusobacteriati</taxon>
        <taxon>Fusobacteriota</taxon>
        <taxon>Fusobacteriia</taxon>
        <taxon>Fusobacteriales</taxon>
        <taxon>Fusobacteriaceae</taxon>
        <taxon>Cetobacterium</taxon>
    </lineage>
</organism>
<dbReference type="CDD" id="cd03257">
    <property type="entry name" value="ABC_NikE_OppD_transporters"/>
    <property type="match status" value="1"/>
</dbReference>
<dbReference type="Gene3D" id="3.40.50.300">
    <property type="entry name" value="P-loop containing nucleotide triphosphate hydrolases"/>
    <property type="match status" value="1"/>
</dbReference>
<protein>
    <submittedName>
        <fullName evidence="5">Oligopeptide transport system ATP-binding protein</fullName>
    </submittedName>
</protein>
<dbReference type="PROSITE" id="PS00211">
    <property type="entry name" value="ABC_TRANSPORTER_1"/>
    <property type="match status" value="1"/>
</dbReference>
<dbReference type="PANTHER" id="PTHR43776:SF8">
    <property type="entry name" value="ABC TRANSPORTER, ATP-BINDING PROTEIN"/>
    <property type="match status" value="1"/>
</dbReference>
<evidence type="ECO:0000256" key="3">
    <source>
        <dbReference type="ARBA" id="ARBA00022840"/>
    </source>
</evidence>
<dbReference type="PROSITE" id="PS50893">
    <property type="entry name" value="ABC_TRANSPORTER_2"/>
    <property type="match status" value="1"/>
</dbReference>
<dbReference type="OrthoDB" id="9806285at2"/>
<dbReference type="InterPro" id="IPR050319">
    <property type="entry name" value="ABC_transp_ATP-bind"/>
</dbReference>
<gene>
    <name evidence="5" type="ORF">SAMN02745174_01399</name>
</gene>
<sequence>MKKNKILEIKNISKAFKNKVALENVNIDVYEGETLGIVGPSGGGKSTLGKILLMLLEPDSGEIVYKGKDILKGSKREQLDLRKDIQMVLQDPYLSLNPRKTIGWHLEEPLRVLNYKTEERKEKILSMMRLVGLSKDYFNKYPNELSGGQRQRVLILASILMNPKIIVLDESVSALDISVQAQILNLLIDLQKELNLTYIFISHDLSVVKYICDRIAFIERGTLSKVIDNNEFEC</sequence>
<dbReference type="InterPro" id="IPR003593">
    <property type="entry name" value="AAA+_ATPase"/>
</dbReference>
<reference evidence="5 6" key="1">
    <citation type="submission" date="2017-02" db="EMBL/GenBank/DDBJ databases">
        <authorList>
            <person name="Peterson S.W."/>
        </authorList>
    </citation>
    <scope>NUCLEOTIDE SEQUENCE [LARGE SCALE GENOMIC DNA]</scope>
    <source>
        <strain evidence="5 6">ATCC 700028</strain>
    </source>
</reference>
<dbReference type="GO" id="GO:0016887">
    <property type="term" value="F:ATP hydrolysis activity"/>
    <property type="evidence" value="ECO:0007669"/>
    <property type="project" value="InterPro"/>
</dbReference>
<dbReference type="GO" id="GO:0005524">
    <property type="term" value="F:ATP binding"/>
    <property type="evidence" value="ECO:0007669"/>
    <property type="project" value="UniProtKB-KW"/>
</dbReference>
<dbReference type="EMBL" id="FUWX01000009">
    <property type="protein sequence ID" value="SJZ72487.1"/>
    <property type="molecule type" value="Genomic_DNA"/>
</dbReference>
<keyword evidence="6" id="KW-1185">Reference proteome</keyword>
<keyword evidence="2" id="KW-0547">Nucleotide-binding</keyword>
<dbReference type="InterPro" id="IPR003439">
    <property type="entry name" value="ABC_transporter-like_ATP-bd"/>
</dbReference>
<feature type="domain" description="ABC transporter" evidence="4">
    <location>
        <begin position="7"/>
        <end position="234"/>
    </location>
</feature>
<dbReference type="Proteomes" id="UP000191153">
    <property type="component" value="Unassembled WGS sequence"/>
</dbReference>
<dbReference type="GO" id="GO:0055085">
    <property type="term" value="P:transmembrane transport"/>
    <property type="evidence" value="ECO:0007669"/>
    <property type="project" value="UniProtKB-ARBA"/>
</dbReference>
<evidence type="ECO:0000313" key="6">
    <source>
        <dbReference type="Proteomes" id="UP000191153"/>
    </source>
</evidence>
<dbReference type="InterPro" id="IPR017871">
    <property type="entry name" value="ABC_transporter-like_CS"/>
</dbReference>
<dbReference type="STRING" id="180163.SAMN02745174_01399"/>
<keyword evidence="3 5" id="KW-0067">ATP-binding</keyword>
<evidence type="ECO:0000256" key="1">
    <source>
        <dbReference type="ARBA" id="ARBA00022448"/>
    </source>
</evidence>
<dbReference type="RefSeq" id="WP_078693892.1">
    <property type="nucleotide sequence ID" value="NZ_FUWX01000009.1"/>
</dbReference>
<evidence type="ECO:0000313" key="5">
    <source>
        <dbReference type="EMBL" id="SJZ72487.1"/>
    </source>
</evidence>
<dbReference type="AlphaFoldDB" id="A0A1T4N0B7"/>
<dbReference type="InterPro" id="IPR027417">
    <property type="entry name" value="P-loop_NTPase"/>
</dbReference>
<dbReference type="SUPFAM" id="SSF52540">
    <property type="entry name" value="P-loop containing nucleoside triphosphate hydrolases"/>
    <property type="match status" value="1"/>
</dbReference>
<evidence type="ECO:0000256" key="2">
    <source>
        <dbReference type="ARBA" id="ARBA00022741"/>
    </source>
</evidence>
<dbReference type="PANTHER" id="PTHR43776">
    <property type="entry name" value="TRANSPORT ATP-BINDING PROTEIN"/>
    <property type="match status" value="1"/>
</dbReference>
<dbReference type="Pfam" id="PF00005">
    <property type="entry name" value="ABC_tran"/>
    <property type="match status" value="1"/>
</dbReference>
<accession>A0A1T4N0B7</accession>
<keyword evidence="1" id="KW-0813">Transport</keyword>
<proteinExistence type="predicted"/>
<dbReference type="SMART" id="SM00382">
    <property type="entry name" value="AAA"/>
    <property type="match status" value="1"/>
</dbReference>
<name>A0A1T4N0B7_9FUSO</name>